<dbReference type="EMBL" id="BLBC01000012">
    <property type="protein sequence ID" value="GET46564.1"/>
    <property type="molecule type" value="Genomic_DNA"/>
</dbReference>
<dbReference type="InterPro" id="IPR013785">
    <property type="entry name" value="Aldolase_TIM"/>
</dbReference>
<evidence type="ECO:0000313" key="1">
    <source>
        <dbReference type="EMBL" id="GET46564.1"/>
    </source>
</evidence>
<keyword evidence="2" id="KW-1185">Reference proteome</keyword>
<sequence length="661" mass="76709">MKIIYCSWAQNAVFQWQDSKTLIVNDGMSEQTYQWKDGTLWLTKAKKLRHSKTDIFSVPIPNQTITETPLNFSYKIHQVGATDRTSGYCQIDLHSVYNDYETIRSLRVYDNSPGIEWRFQIKGNSPLLKSFKTFNTESIEDVTLLSANVPFYFSMPFSTPHFTTKVVGFQESTDHHSNITVVREELPYRKPQYYKGSVLIAENNHTSYVHLVVKLSPLQEAQSAYLGFDFSTDFSGMKVYSPGIELLEETPVWHEAYRIFSLMYAENESVALGAYKRYELNAHKYIPETDNTFTMNTWGDRNRDSRINEKFILGELDAAARLGITHYQIDDGWQKGLSSNSATKSNTMSWDDWEESDWEINTSRFPNGLKKITKKAKSLGIGLGLWFNPSKNDDYANWERDKDIMLKLHQQHGVSWIKIDGLRIGNKKSENNVNKMLQMAQKQSDGLQFNIDVTAGKRGGYFFFNHFGNIFLENRYTDWGNYYPHLTLRNVWTLAKYVPIQRFQIEWLNKWRNNNKYPEDDVLKPQRIPFDYQFAITMMGQPLAWMEATGLPDEAFSVVKLINLWKKERSEMQKGIIHPLGEMPNGYHFTGFVSYANRKTYVLLFRENTAENEATFELPLGEITNRKFVKIAGEGTLVSAEASMLKVDFSAPFQFLWGYFE</sequence>
<dbReference type="SUPFAM" id="SSF51445">
    <property type="entry name" value="(Trans)glycosidases"/>
    <property type="match status" value="1"/>
</dbReference>
<evidence type="ECO:0008006" key="3">
    <source>
        <dbReference type="Google" id="ProtNLM"/>
    </source>
</evidence>
<accession>A0A5M4BAE2</accession>
<dbReference type="AlphaFoldDB" id="A0A5M4BAE2"/>
<reference evidence="2" key="1">
    <citation type="journal article" date="2020" name="Int. J. Syst. Evol. Microbiol.">
        <title>Capnocytophaga felis sp. nov. isolated from the feline oral cavity.</title>
        <authorList>
            <person name="Suzuki M."/>
            <person name="Umeda K."/>
            <person name="Kimura M."/>
            <person name="Imaoka K."/>
            <person name="Morikawa S."/>
            <person name="Maeda K."/>
        </authorList>
    </citation>
    <scope>NUCLEOTIDE SEQUENCE [LARGE SCALE GENOMIC DNA]</scope>
    <source>
        <strain evidence="2">KC07070</strain>
    </source>
</reference>
<dbReference type="Gene3D" id="3.20.20.70">
    <property type="entry name" value="Aldolase class I"/>
    <property type="match status" value="1"/>
</dbReference>
<proteinExistence type="predicted"/>
<protein>
    <recommendedName>
        <fullName evidence="3">Alpha-galactosidase</fullName>
    </recommendedName>
</protein>
<gene>
    <name evidence="1" type="ORF">RCZ01_18660</name>
</gene>
<dbReference type="Proteomes" id="UP000398217">
    <property type="component" value="Unassembled WGS sequence"/>
</dbReference>
<dbReference type="InterPro" id="IPR017853">
    <property type="entry name" value="GH"/>
</dbReference>
<name>A0A5M4BAE2_9FLAO</name>
<evidence type="ECO:0000313" key="2">
    <source>
        <dbReference type="Proteomes" id="UP000398217"/>
    </source>
</evidence>
<comment type="caution">
    <text evidence="1">The sequence shown here is derived from an EMBL/GenBank/DDBJ whole genome shotgun (WGS) entry which is preliminary data.</text>
</comment>
<organism evidence="1 2">
    <name type="scientific">Capnocytophaga felis</name>
    <dbReference type="NCBI Taxonomy" id="2267611"/>
    <lineage>
        <taxon>Bacteria</taxon>
        <taxon>Pseudomonadati</taxon>
        <taxon>Bacteroidota</taxon>
        <taxon>Flavobacteriia</taxon>
        <taxon>Flavobacteriales</taxon>
        <taxon>Flavobacteriaceae</taxon>
        <taxon>Capnocytophaga</taxon>
    </lineage>
</organism>
<dbReference type="OrthoDB" id="9779211at2"/>
<dbReference type="Pfam" id="PF02065">
    <property type="entry name" value="Melibiase"/>
    <property type="match status" value="1"/>
</dbReference>